<dbReference type="KEGG" id="ddt:AAY81_02970"/>
<organism evidence="8 9">
    <name type="scientific">Denitrobacterium detoxificans</name>
    <dbReference type="NCBI Taxonomy" id="79604"/>
    <lineage>
        <taxon>Bacteria</taxon>
        <taxon>Bacillati</taxon>
        <taxon>Actinomycetota</taxon>
        <taxon>Coriobacteriia</taxon>
        <taxon>Eggerthellales</taxon>
        <taxon>Eggerthellaceae</taxon>
        <taxon>Denitrobacterium</taxon>
    </lineage>
</organism>
<dbReference type="OrthoDB" id="3987021at2"/>
<dbReference type="SUPFAM" id="SSF51735">
    <property type="entry name" value="NAD(P)-binding Rossmann-fold domains"/>
    <property type="match status" value="1"/>
</dbReference>
<evidence type="ECO:0000256" key="6">
    <source>
        <dbReference type="HAMAP-Rule" id="MF_02069"/>
    </source>
</evidence>
<dbReference type="InterPro" id="IPR011032">
    <property type="entry name" value="GroES-like_sf"/>
</dbReference>
<name>A0A172RX10_9ACTN</name>
<dbReference type="EC" id="1.1.1.405" evidence="6"/>
<comment type="catalytic activity">
    <reaction evidence="6">
        <text>D-ribitol 5-phosphate + NADP(+) = D-ribulose 5-phosphate + NADPH + H(+)</text>
        <dbReference type="Rhea" id="RHEA:19921"/>
        <dbReference type="ChEBI" id="CHEBI:15378"/>
        <dbReference type="ChEBI" id="CHEBI:57695"/>
        <dbReference type="ChEBI" id="CHEBI:57783"/>
        <dbReference type="ChEBI" id="CHEBI:58121"/>
        <dbReference type="ChEBI" id="CHEBI:58349"/>
        <dbReference type="EC" id="1.1.1.405"/>
    </reaction>
</comment>
<dbReference type="GO" id="GO:0050256">
    <property type="term" value="F:ribitol-5-phosphate 2-dehydrogenase [NAD(P)+] activity"/>
    <property type="evidence" value="ECO:0007669"/>
    <property type="project" value="UniProtKB-UniRule"/>
</dbReference>
<dbReference type="Gene3D" id="3.90.180.10">
    <property type="entry name" value="Medium-chain alcohol dehydrogenases, catalytic domain"/>
    <property type="match status" value="1"/>
</dbReference>
<dbReference type="AlphaFoldDB" id="A0A172RX10"/>
<dbReference type="Proteomes" id="UP000182975">
    <property type="component" value="Unassembled WGS sequence"/>
</dbReference>
<comment type="cofactor">
    <cofactor evidence="1 6">
        <name>Zn(2+)</name>
        <dbReference type="ChEBI" id="CHEBI:29105"/>
    </cofactor>
</comment>
<evidence type="ECO:0000313" key="9">
    <source>
        <dbReference type="Proteomes" id="UP000182975"/>
    </source>
</evidence>
<dbReference type="InterPro" id="IPR013154">
    <property type="entry name" value="ADH-like_N"/>
</dbReference>
<comment type="function">
    <text evidence="6">Catalyzes the NADPH dependent reduction of D-ribulose 5-phosphate to D-ribitol 5-phosphate.</text>
</comment>
<comment type="similarity">
    <text evidence="2 6">Belongs to the zinc-containing alcohol dehydrogenase family.</text>
</comment>
<dbReference type="GO" id="GO:0008270">
    <property type="term" value="F:zinc ion binding"/>
    <property type="evidence" value="ECO:0007669"/>
    <property type="project" value="UniProtKB-UniRule"/>
</dbReference>
<evidence type="ECO:0000259" key="7">
    <source>
        <dbReference type="Pfam" id="PF08240"/>
    </source>
</evidence>
<evidence type="ECO:0000256" key="3">
    <source>
        <dbReference type="ARBA" id="ARBA00022723"/>
    </source>
</evidence>
<feature type="binding site" evidence="6">
    <location>
        <position position="38"/>
    </location>
    <ligand>
        <name>Zn(2+)</name>
        <dbReference type="ChEBI" id="CHEBI:29105"/>
        <note>catalytic</note>
    </ligand>
</feature>
<feature type="binding site" evidence="6">
    <location>
        <position position="144"/>
    </location>
    <ligand>
        <name>Zn(2+)</name>
        <dbReference type="ChEBI" id="CHEBI:29105"/>
        <note>catalytic</note>
    </ligand>
</feature>
<gene>
    <name evidence="8" type="ORF">SAMN02910314_00722</name>
</gene>
<evidence type="ECO:0000256" key="2">
    <source>
        <dbReference type="ARBA" id="ARBA00008072"/>
    </source>
</evidence>
<keyword evidence="5 6" id="KW-0560">Oxidoreductase</keyword>
<keyword evidence="6" id="KW-0521">NADP</keyword>
<dbReference type="PANTHER" id="PTHR43350">
    <property type="entry name" value="NAD-DEPENDENT ALCOHOL DEHYDROGENASE"/>
    <property type="match status" value="1"/>
</dbReference>
<dbReference type="SUPFAM" id="SSF50129">
    <property type="entry name" value="GroES-like"/>
    <property type="match status" value="1"/>
</dbReference>
<dbReference type="HAMAP" id="MF_02069">
    <property type="entry name" value="TarJ"/>
    <property type="match status" value="1"/>
</dbReference>
<keyword evidence="3 6" id="KW-0479">Metal-binding</keyword>
<dbReference type="PANTHER" id="PTHR43350:SF19">
    <property type="entry name" value="D-GULOSIDE 3-DEHYDROGENASE"/>
    <property type="match status" value="1"/>
</dbReference>
<protein>
    <recommendedName>
        <fullName evidence="6">Ribulose-5-phosphate reductase</fullName>
        <shortName evidence="6">Ribulose-5-P reductase</shortName>
        <ecNumber evidence="6">1.1.1.405</ecNumber>
    </recommendedName>
    <alternativeName>
        <fullName evidence="6">Ribitol-5-phosphate dehydrogenase</fullName>
    </alternativeName>
</protein>
<dbReference type="InterPro" id="IPR036291">
    <property type="entry name" value="NAD(P)-bd_dom_sf"/>
</dbReference>
<evidence type="ECO:0000256" key="4">
    <source>
        <dbReference type="ARBA" id="ARBA00022833"/>
    </source>
</evidence>
<feature type="domain" description="Alcohol dehydrogenase-like N-terminal" evidence="7">
    <location>
        <begin position="24"/>
        <end position="133"/>
    </location>
</feature>
<evidence type="ECO:0000313" key="8">
    <source>
        <dbReference type="EMBL" id="SEO63155.1"/>
    </source>
</evidence>
<dbReference type="STRING" id="79604.AAY81_02970"/>
<accession>A0A172RX10</accession>
<evidence type="ECO:0000256" key="5">
    <source>
        <dbReference type="ARBA" id="ARBA00023002"/>
    </source>
</evidence>
<keyword evidence="9" id="KW-1185">Reference proteome</keyword>
<proteinExistence type="inferred from homology"/>
<feature type="binding site" evidence="6">
    <location>
        <position position="65"/>
    </location>
    <ligand>
        <name>Zn(2+)</name>
        <dbReference type="ChEBI" id="CHEBI:29105"/>
        <note>catalytic</note>
    </ligand>
</feature>
<sequence>MLNCVYRLVSPRTIEPVQVDVAVGPEDVVVRPTHLSICNADQRYFQGRRSARAMAKKLPMALIHEGIGRVAWSADGVFEPGQRVVMLPNNPVETDDVIKENYLRSSQFCGSGYDGFMQELVVLPASRVIALPDSISDEVAAFTELVSVAVHAVSRFGEIAHVRRETVGVWGDGNVGFIVSLVLRSMYPNMNIVVFGRNAYKLADFTFVDQTFLTTDAAHAPLIDHAFECCGGDGAASAIGQIIDTIKPEGTISLMGVSENPVPVNTRMVLEKGLRMFGSSRSGRLDFERTLQLYREHPQIASYLESLVGSVNDVASIRDIAHAFDADARKPMGKTIMRWNM</sequence>
<reference evidence="9" key="1">
    <citation type="submission" date="2016-10" db="EMBL/GenBank/DDBJ databases">
        <authorList>
            <person name="Varghese N."/>
        </authorList>
    </citation>
    <scope>NUCLEOTIDE SEQUENCE [LARGE SCALE GENOMIC DNA]</scope>
    <source>
        <strain evidence="9">DSM 21843</strain>
    </source>
</reference>
<dbReference type="PATRIC" id="fig|79604.3.peg.603"/>
<feature type="binding site" evidence="6">
    <location>
        <position position="64"/>
    </location>
    <ligand>
        <name>Zn(2+)</name>
        <dbReference type="ChEBI" id="CHEBI:29105"/>
        <note>catalytic</note>
    </ligand>
</feature>
<dbReference type="EMBL" id="FOEC01000003">
    <property type="protein sequence ID" value="SEO63155.1"/>
    <property type="molecule type" value="Genomic_DNA"/>
</dbReference>
<dbReference type="Gene3D" id="3.40.50.720">
    <property type="entry name" value="NAD(P)-binding Rossmann-like Domain"/>
    <property type="match status" value="1"/>
</dbReference>
<dbReference type="InterPro" id="IPR034710">
    <property type="entry name" value="TarJ"/>
</dbReference>
<dbReference type="RefSeq" id="WP_066661174.1">
    <property type="nucleotide sequence ID" value="NZ_CP011402.1"/>
</dbReference>
<keyword evidence="4 6" id="KW-0862">Zinc</keyword>
<dbReference type="Pfam" id="PF08240">
    <property type="entry name" value="ADH_N"/>
    <property type="match status" value="1"/>
</dbReference>
<evidence type="ECO:0000256" key="1">
    <source>
        <dbReference type="ARBA" id="ARBA00001947"/>
    </source>
</evidence>